<dbReference type="Proteomes" id="UP000662747">
    <property type="component" value="Chromosome"/>
</dbReference>
<dbReference type="EMBL" id="CP071090">
    <property type="protein sequence ID" value="QSQ24156.1"/>
    <property type="molecule type" value="Genomic_DNA"/>
</dbReference>
<accession>A0ABX7P0F3</accession>
<protein>
    <submittedName>
        <fullName evidence="1">Uncharacterized protein</fullName>
    </submittedName>
</protein>
<reference evidence="1 2" key="1">
    <citation type="submission" date="2021-02" db="EMBL/GenBank/DDBJ databases">
        <title>De Novo genome assembly of isolated myxobacteria.</title>
        <authorList>
            <person name="Stevens D.C."/>
        </authorList>
    </citation>
    <scope>NUCLEOTIDE SEQUENCE [LARGE SCALE GENOMIC DNA]</scope>
    <source>
        <strain evidence="2">SCPEA02</strain>
    </source>
</reference>
<name>A0ABX7P0F3_9BACT</name>
<organism evidence="1 2">
    <name type="scientific">Pyxidicoccus parkwayensis</name>
    <dbReference type="NCBI Taxonomy" id="2813578"/>
    <lineage>
        <taxon>Bacteria</taxon>
        <taxon>Pseudomonadati</taxon>
        <taxon>Myxococcota</taxon>
        <taxon>Myxococcia</taxon>
        <taxon>Myxococcales</taxon>
        <taxon>Cystobacterineae</taxon>
        <taxon>Myxococcaceae</taxon>
        <taxon>Pyxidicoccus</taxon>
    </lineage>
</organism>
<evidence type="ECO:0000313" key="2">
    <source>
        <dbReference type="Proteomes" id="UP000662747"/>
    </source>
</evidence>
<dbReference type="RefSeq" id="WP_206725722.1">
    <property type="nucleotide sequence ID" value="NZ_CP071090.1"/>
</dbReference>
<proteinExistence type="predicted"/>
<gene>
    <name evidence="1" type="ORF">JY651_04065</name>
</gene>
<evidence type="ECO:0000313" key="1">
    <source>
        <dbReference type="EMBL" id="QSQ24156.1"/>
    </source>
</evidence>
<keyword evidence="2" id="KW-1185">Reference proteome</keyword>
<sequence>MSRPVLRKQPTGRPGVGVAFDGKQYFVVWEDAREGGVFGSRVKPDGKLLDPGGIPLNLGTGLEGGEPRVAWDGKQFVVVWVSGSGVFGAHVEPDGDVKRHFILSASDEVFGPPGLACTKGVCLVAYVLSGDEEDIVIFKRVESDGDVRSGSTLSDPSGTAGRPTAAWDGKEFAVVWQDQRGGVGMEDLYGARVKKDGTVLDPAGGVPIITLPGAQTRPDLTWTGDRFLLVWQDDRSGTEDIYGARVRRELTVYGPEGFPISTGSGDQTLPRVAPSGSKSLVVWDDTRLGPHRVRGARVGDDGSVWDVSGFTISSGDQEEELQPGIAVGDHQFFVAYAGGESGTPLYGPHHILGTRVQHDKTVKDSPAKLFTRSAFAQDQAASAAGGGVYLTVWREIHDGVSRLLATRVRPDGRVLDVPFSLPAGPDAREPAVAWDGDIWMIVWEEGDEFGGGTGVDIRGVRVSGAGVTLDTASLPIAELPDNQYQPAIASNTENFLVVWTDERGSFFGNVSDIVGTRVSSSGIVLDPGGFRISGVPLTQRFPSVVATGDLRYLVAWVHIDFISVPAATERSIRGARVDTDGTVLDVPERLFAAGPAFSAPPGLAWDGTNTLVAWTSEFEGSFPAPGPATLAVRVNADADVLEASPIVVASGGGSLRANVTATFDGTDFWLAWRQLTDAPFFPALVFRSDIYGARVRTNGTVRDPGGRVIAAHQPEPESEPALVSAMGGRVAIFYTEFVTDEDVMNLRIQGRVLTGLGASAMEVGTPAPAAAR</sequence>